<dbReference type="Pfam" id="PF00067">
    <property type="entry name" value="p450"/>
    <property type="match status" value="1"/>
</dbReference>
<evidence type="ECO:0000256" key="4">
    <source>
        <dbReference type="ARBA" id="ARBA00022723"/>
    </source>
</evidence>
<dbReference type="SUPFAM" id="SSF48264">
    <property type="entry name" value="Cytochrome P450"/>
    <property type="match status" value="1"/>
</dbReference>
<dbReference type="GeneID" id="106057863"/>
<sequence>MESFKVSSRILKKTLTRALSTTPDFQPKPFEAIPGPKGCYQWPVVGTLLLFKPFSNYTPETFHKLLDDMFDKYGPIIKLRLGAPHVIVSDPEDFQTVFRNEGKFPVRTPISLITALSKRTGLKDSMPNLKGQEWHTLRSPLNRHLLKADSALHYLEQQNQVAEEFAKILAEQNMNPEDLAELFFRFAAESIALVTFNRRLGFFSLDIDDESKQFLQASRDGIKLIYYSQSGKSIAHTWYRNQTYREYEKVALITRRFAWKHLEIAREENRRREKEGTLNTEEPNLLLSLTKESSLSDDDISNIMSSLYSAATDSTAKNLQVLFYNLAKNPDKQEALRKEIHSVLGASGPLTAAALSQMSYLKACVKESFRLNYPVVSGPMRILSTDVILSNYTVPAGTTIMMANSRAVKTHFEETDQFMPERWLRTSESRKHDVTSHFVALPFGHGPRNCIGRRFAEQEIYLAASKVIQNLKIDLDKESWDTSFIYKLFIEPEKPLRFRFTKINSS</sequence>
<evidence type="ECO:0000256" key="6">
    <source>
        <dbReference type="ARBA" id="ARBA00023004"/>
    </source>
</evidence>
<keyword evidence="6 8" id="KW-0408">Iron</keyword>
<dbReference type="GO" id="GO:0016705">
    <property type="term" value="F:oxidoreductase activity, acting on paired donors, with incorporation or reduction of molecular oxygen"/>
    <property type="evidence" value="ECO:0007669"/>
    <property type="project" value="InterPro"/>
</dbReference>
<gene>
    <name evidence="11" type="primary">LOC106057863</name>
</gene>
<keyword evidence="5 9" id="KW-0560">Oxidoreductase</keyword>
<dbReference type="InterPro" id="IPR017972">
    <property type="entry name" value="Cyt_P450_CS"/>
</dbReference>
<accession>A0A9W3APW8</accession>
<dbReference type="GO" id="GO:0004497">
    <property type="term" value="F:monooxygenase activity"/>
    <property type="evidence" value="ECO:0007669"/>
    <property type="project" value="UniProtKB-KW"/>
</dbReference>
<evidence type="ECO:0000256" key="5">
    <source>
        <dbReference type="ARBA" id="ARBA00023002"/>
    </source>
</evidence>
<organism evidence="10 11">
    <name type="scientific">Biomphalaria glabrata</name>
    <name type="common">Bloodfluke planorb</name>
    <name type="synonym">Freshwater snail</name>
    <dbReference type="NCBI Taxonomy" id="6526"/>
    <lineage>
        <taxon>Eukaryota</taxon>
        <taxon>Metazoa</taxon>
        <taxon>Spiralia</taxon>
        <taxon>Lophotrochozoa</taxon>
        <taxon>Mollusca</taxon>
        <taxon>Gastropoda</taxon>
        <taxon>Heterobranchia</taxon>
        <taxon>Euthyneura</taxon>
        <taxon>Panpulmonata</taxon>
        <taxon>Hygrophila</taxon>
        <taxon>Lymnaeoidea</taxon>
        <taxon>Planorbidae</taxon>
        <taxon>Biomphalaria</taxon>
    </lineage>
</organism>
<evidence type="ECO:0000313" key="10">
    <source>
        <dbReference type="Proteomes" id="UP001165740"/>
    </source>
</evidence>
<reference evidence="11" key="1">
    <citation type="submission" date="2025-08" db="UniProtKB">
        <authorList>
            <consortium name="RefSeq"/>
        </authorList>
    </citation>
    <scope>IDENTIFICATION</scope>
</reference>
<name>A0A9W3APW8_BIOGL</name>
<evidence type="ECO:0000256" key="2">
    <source>
        <dbReference type="ARBA" id="ARBA00010617"/>
    </source>
</evidence>
<dbReference type="GO" id="GO:0020037">
    <property type="term" value="F:heme binding"/>
    <property type="evidence" value="ECO:0007669"/>
    <property type="project" value="InterPro"/>
</dbReference>
<feature type="binding site" description="axial binding residue" evidence="8">
    <location>
        <position position="450"/>
    </location>
    <ligand>
        <name>heme</name>
        <dbReference type="ChEBI" id="CHEBI:30413"/>
    </ligand>
    <ligandPart>
        <name>Fe</name>
        <dbReference type="ChEBI" id="CHEBI:18248"/>
    </ligandPart>
</feature>
<dbReference type="PROSITE" id="PS00086">
    <property type="entry name" value="CYTOCHROME_P450"/>
    <property type="match status" value="1"/>
</dbReference>
<dbReference type="InterPro" id="IPR036396">
    <property type="entry name" value="Cyt_P450_sf"/>
</dbReference>
<dbReference type="Proteomes" id="UP001165740">
    <property type="component" value="Chromosome 6"/>
</dbReference>
<dbReference type="PRINTS" id="PR00463">
    <property type="entry name" value="EP450I"/>
</dbReference>
<dbReference type="InterPro" id="IPR001128">
    <property type="entry name" value="Cyt_P450"/>
</dbReference>
<dbReference type="InterPro" id="IPR050479">
    <property type="entry name" value="CYP11_CYP27_families"/>
</dbReference>
<evidence type="ECO:0000256" key="1">
    <source>
        <dbReference type="ARBA" id="ARBA00001971"/>
    </source>
</evidence>
<dbReference type="PANTHER" id="PTHR24279">
    <property type="entry name" value="CYTOCHROME P450"/>
    <property type="match status" value="1"/>
</dbReference>
<dbReference type="CDD" id="cd11054">
    <property type="entry name" value="CYP24A1-like"/>
    <property type="match status" value="1"/>
</dbReference>
<dbReference type="RefSeq" id="XP_055889219.1">
    <property type="nucleotide sequence ID" value="XM_056033244.1"/>
</dbReference>
<keyword evidence="3 8" id="KW-0349">Heme</keyword>
<dbReference type="AlphaFoldDB" id="A0A9W3APW8"/>
<proteinExistence type="inferred from homology"/>
<evidence type="ECO:0000256" key="9">
    <source>
        <dbReference type="RuleBase" id="RU000461"/>
    </source>
</evidence>
<dbReference type="Gene3D" id="1.10.630.10">
    <property type="entry name" value="Cytochrome P450"/>
    <property type="match status" value="1"/>
</dbReference>
<dbReference type="OrthoDB" id="3945418at2759"/>
<protein>
    <submittedName>
        <fullName evidence="11">Cytochrome P450 CYP12A2-like</fullName>
    </submittedName>
</protein>
<dbReference type="PANTHER" id="PTHR24279:SF120">
    <property type="entry name" value="CYTOCHROME P450"/>
    <property type="match status" value="1"/>
</dbReference>
<evidence type="ECO:0000313" key="11">
    <source>
        <dbReference type="RefSeq" id="XP_055889219.1"/>
    </source>
</evidence>
<dbReference type="GO" id="GO:0005506">
    <property type="term" value="F:iron ion binding"/>
    <property type="evidence" value="ECO:0007669"/>
    <property type="project" value="InterPro"/>
</dbReference>
<keyword evidence="7 9" id="KW-0503">Monooxygenase</keyword>
<dbReference type="InterPro" id="IPR002401">
    <property type="entry name" value="Cyt_P450_E_grp-I"/>
</dbReference>
<evidence type="ECO:0000256" key="3">
    <source>
        <dbReference type="ARBA" id="ARBA00022617"/>
    </source>
</evidence>
<comment type="cofactor">
    <cofactor evidence="1 8">
        <name>heme</name>
        <dbReference type="ChEBI" id="CHEBI:30413"/>
    </cofactor>
</comment>
<evidence type="ECO:0000256" key="7">
    <source>
        <dbReference type="ARBA" id="ARBA00023033"/>
    </source>
</evidence>
<dbReference type="OMA" id="TTIMMAN"/>
<keyword evidence="4 8" id="KW-0479">Metal-binding</keyword>
<keyword evidence="10" id="KW-1185">Reference proteome</keyword>
<dbReference type="PRINTS" id="PR00385">
    <property type="entry name" value="P450"/>
</dbReference>
<evidence type="ECO:0000256" key="8">
    <source>
        <dbReference type="PIRSR" id="PIRSR602401-1"/>
    </source>
</evidence>
<comment type="similarity">
    <text evidence="2 9">Belongs to the cytochrome P450 family.</text>
</comment>